<keyword evidence="3" id="KW-1185">Reference proteome</keyword>
<comment type="caution">
    <text evidence="2">The sequence shown here is derived from an EMBL/GenBank/DDBJ whole genome shotgun (WGS) entry which is preliminary data.</text>
</comment>
<feature type="region of interest" description="Disordered" evidence="1">
    <location>
        <begin position="372"/>
        <end position="399"/>
    </location>
</feature>
<evidence type="ECO:0000256" key="1">
    <source>
        <dbReference type="SAM" id="MobiDB-lite"/>
    </source>
</evidence>
<dbReference type="RefSeq" id="WP_154546367.1">
    <property type="nucleotide sequence ID" value="NZ_VUMY01000023.1"/>
</dbReference>
<dbReference type="EMBL" id="VUMY01000023">
    <property type="protein sequence ID" value="MST50566.1"/>
    <property type="molecule type" value="Genomic_DNA"/>
</dbReference>
<evidence type="ECO:0008006" key="4">
    <source>
        <dbReference type="Google" id="ProtNLM"/>
    </source>
</evidence>
<reference evidence="2 3" key="1">
    <citation type="submission" date="2019-08" db="EMBL/GenBank/DDBJ databases">
        <title>In-depth cultivation of the pig gut microbiome towards novel bacterial diversity and tailored functional studies.</title>
        <authorList>
            <person name="Wylensek D."/>
            <person name="Hitch T.C.A."/>
            <person name="Clavel T."/>
        </authorList>
    </citation>
    <scope>NUCLEOTIDE SEQUENCE [LARGE SCALE GENOMIC DNA]</scope>
    <source>
        <strain evidence="2 3">RF-GAM-744-WT-7</strain>
    </source>
</reference>
<gene>
    <name evidence="2" type="ORF">FYJ63_10095</name>
</gene>
<sequence length="937" mass="99695">MIHGLRVVAYDVWGDKRGVVPAVTEISTVRPLNELSTAQLTVSAEALGSELLTLPVEFAVETKTDTGWVEEPGHRFLASKRSLNRVSLDAYTLSGISVAVALRWATVWEASPSSEDLKREFKSVTPGSMLGELLAEARGRADGTGLVWAPGLSWDFDAVRDSSGRPWPRNARHSWNRSDDLLKVLGWFASKGAVDWRMNGRVLQVFVSETTMGGDATGSKIRRAFSTSLPVDESWEDIVTVARFVGDEGLLVEKTNLGAVRHLGRIERWSEQGQVTNPATANLFLDGVLSPRKGPAVEYRREWVAGASPAQPYPGQGYDLGSWVPIEKYGEDTKLRVVELQLKQDDAGNVTGAEALGTRIQSIAEKLARRTTDLSSGQVGGENGRPVAPSKVTKPSGRVEGVTVTASQALNEQGVPVGAVEVSWVPIAGNPDCEVEIRVGSDQWRLAGVFKGNSAIIAGPPTGQVSIRVRVAGTEDTAPGEWSGVASVVVESDGVITPRPTGLVLSSRLGVVYGGWDGKVLAPDGSVAGAPPSFHHLEVAVTEVDREPPAGVDVDDAVYSVPGVAVIEGEKIGSRVWLWARLVDLRGGVSAWTACGAVQVAGVKGPDIEANSVTANSINVGSVTGAIGSFVQAYVGQVTGDAANFVKAVVDNITANRAVLNTLWADIIYGRMISADMIIGGVIQADQLRLGGVNISPECLRGMGTVRNPVSYGSTSMDGSSFEVGSSSLDSQKIQTGAVKINGWGNGWIPRLDSKTIVAEKLAIGWQNGESMTMISSIVKDPQSSAGMYFNSGFRAERLDSYSDIVAAGNVYGVKFVESSTRASKYDPEPVRDLTGILDVEPVAYRPQSAIDEWRKQFGEAGPSRPLKPLPERMAGWRAEDLEAAGLGICVTHDLETGRPVGVEYSRLTVALWQVLRQQQGEIDGLKAQLAALGGGA</sequence>
<organism evidence="2 3">
    <name type="scientific">Mobiluncus porci</name>
    <dbReference type="NCBI Taxonomy" id="2652278"/>
    <lineage>
        <taxon>Bacteria</taxon>
        <taxon>Bacillati</taxon>
        <taxon>Actinomycetota</taxon>
        <taxon>Actinomycetes</taxon>
        <taxon>Actinomycetales</taxon>
        <taxon>Actinomycetaceae</taxon>
        <taxon>Mobiluncus</taxon>
    </lineage>
</organism>
<evidence type="ECO:0000313" key="3">
    <source>
        <dbReference type="Proteomes" id="UP000442535"/>
    </source>
</evidence>
<accession>A0A7K0K545</accession>
<evidence type="ECO:0000313" key="2">
    <source>
        <dbReference type="EMBL" id="MST50566.1"/>
    </source>
</evidence>
<name>A0A7K0K545_9ACTO</name>
<protein>
    <recommendedName>
        <fullName evidence="4">Peptidase S74 domain-containing protein</fullName>
    </recommendedName>
</protein>
<dbReference type="AlphaFoldDB" id="A0A7K0K545"/>
<dbReference type="Proteomes" id="UP000442535">
    <property type="component" value="Unassembled WGS sequence"/>
</dbReference>
<proteinExistence type="predicted"/>